<keyword evidence="1" id="KW-0472">Membrane</keyword>
<keyword evidence="1" id="KW-0812">Transmembrane</keyword>
<evidence type="ECO:0000256" key="1">
    <source>
        <dbReference type="SAM" id="Phobius"/>
    </source>
</evidence>
<sequence>MVKHFKRLKADFRQYLLIAFVSEIVFAVVYILTAIINAAVVVNANLPSGHAFTHFSEFPIGAAAVLIILYIVVIVAVILALVFGIKAAIAANHLSKHFAQFSFHVASKSNVTQPQLIKISNTISELQKLFVLTLLSLFLGFILTAVVVGTYQKILVRAELLMVELEVVENPEQPELLSEQK</sequence>
<organism evidence="2 3">
    <name type="scientific">Mycoplasma seminis</name>
    <dbReference type="NCBI Taxonomy" id="512749"/>
    <lineage>
        <taxon>Bacteria</taxon>
        <taxon>Bacillati</taxon>
        <taxon>Mycoplasmatota</taxon>
        <taxon>Mollicutes</taxon>
        <taxon>Mycoplasmataceae</taxon>
        <taxon>Mycoplasma</taxon>
    </lineage>
</organism>
<protein>
    <submittedName>
        <fullName evidence="2">Uncharacterized protein</fullName>
    </submittedName>
</protein>
<evidence type="ECO:0000313" key="3">
    <source>
        <dbReference type="Proteomes" id="UP001237011"/>
    </source>
</evidence>
<keyword evidence="3" id="KW-1185">Reference proteome</keyword>
<feature type="transmembrane region" description="Helical" evidence="1">
    <location>
        <begin position="129"/>
        <end position="151"/>
    </location>
</feature>
<name>A0ABY9HAI4_9MOLU</name>
<evidence type="ECO:0000313" key="2">
    <source>
        <dbReference type="EMBL" id="WLP85613.1"/>
    </source>
</evidence>
<feature type="transmembrane region" description="Helical" evidence="1">
    <location>
        <begin position="15"/>
        <end position="40"/>
    </location>
</feature>
<proteinExistence type="predicted"/>
<dbReference type="RefSeq" id="WP_305938043.1">
    <property type="nucleotide sequence ID" value="NZ_CP132191.1"/>
</dbReference>
<accession>A0ABY9HAI4</accession>
<dbReference type="EMBL" id="CP132191">
    <property type="protein sequence ID" value="WLP85613.1"/>
    <property type="molecule type" value="Genomic_DNA"/>
</dbReference>
<feature type="transmembrane region" description="Helical" evidence="1">
    <location>
        <begin position="60"/>
        <end position="85"/>
    </location>
</feature>
<gene>
    <name evidence="2" type="ORF">Q8852_00390</name>
</gene>
<keyword evidence="1" id="KW-1133">Transmembrane helix</keyword>
<reference evidence="2" key="1">
    <citation type="submission" date="2023-08" db="EMBL/GenBank/DDBJ databases">
        <title>Complete genome sequence of Mycoplasma seminis 2200.</title>
        <authorList>
            <person name="Spergser J."/>
        </authorList>
    </citation>
    <scope>NUCLEOTIDE SEQUENCE [LARGE SCALE GENOMIC DNA]</scope>
    <source>
        <strain evidence="2">2200</strain>
    </source>
</reference>
<dbReference type="Proteomes" id="UP001237011">
    <property type="component" value="Chromosome"/>
</dbReference>